<evidence type="ECO:0000313" key="2">
    <source>
        <dbReference type="Proteomes" id="UP000222168"/>
    </source>
</evidence>
<evidence type="ECO:0000313" key="1">
    <source>
        <dbReference type="EMBL" id="PHM62409.1"/>
    </source>
</evidence>
<dbReference type="EMBL" id="NJAK01000001">
    <property type="protein sequence ID" value="PHM62409.1"/>
    <property type="molecule type" value="Genomic_DNA"/>
</dbReference>
<dbReference type="Proteomes" id="UP000222168">
    <property type="component" value="Unassembled WGS sequence"/>
</dbReference>
<dbReference type="AlphaFoldDB" id="A0A2D0KG40"/>
<reference evidence="1 2" key="1">
    <citation type="journal article" date="2017" name="Nat. Microbiol.">
        <title>Natural product diversity associated with the nematode symbionts Photorhabdus and Xenorhabdus.</title>
        <authorList>
            <person name="Tobias N.J."/>
            <person name="Wolff H."/>
            <person name="Djahanschiri B."/>
            <person name="Grundmann F."/>
            <person name="Kronenwerth M."/>
            <person name="Shi Y.M."/>
            <person name="Simonyi S."/>
            <person name="Grun P."/>
            <person name="Shapiro-Ilan D."/>
            <person name="Pidot S.J."/>
            <person name="Stinear T.P."/>
            <person name="Ebersberger I."/>
            <person name="Bode H.B."/>
        </authorList>
    </citation>
    <scope>NUCLEOTIDE SEQUENCE [LARGE SCALE GENOMIC DNA]</scope>
    <source>
        <strain evidence="1 2">DSM 22670</strain>
    </source>
</reference>
<protein>
    <submittedName>
        <fullName evidence="1">Uncharacterized protein</fullName>
    </submittedName>
</protein>
<gene>
    <name evidence="1" type="ORF">Xish_01611</name>
</gene>
<comment type="caution">
    <text evidence="1">The sequence shown here is derived from an EMBL/GenBank/DDBJ whole genome shotgun (WGS) entry which is preliminary data.</text>
</comment>
<proteinExistence type="predicted"/>
<name>A0A2D0KG40_9GAMM</name>
<organism evidence="1 2">
    <name type="scientific">Xenorhabdus ishibashii</name>
    <dbReference type="NCBI Taxonomy" id="1034471"/>
    <lineage>
        <taxon>Bacteria</taxon>
        <taxon>Pseudomonadati</taxon>
        <taxon>Pseudomonadota</taxon>
        <taxon>Gammaproteobacteria</taxon>
        <taxon>Enterobacterales</taxon>
        <taxon>Morganellaceae</taxon>
        <taxon>Xenorhabdus</taxon>
    </lineage>
</organism>
<sequence>MMPLLSHLMVNSMSWNMLTQLNKKSARYHSLYKDIKLRCCDNLNLLLMG</sequence>
<keyword evidence="2" id="KW-1185">Reference proteome</keyword>
<accession>A0A2D0KG40</accession>